<sequence>MSKFLKISYSLIGLVLLTVFGGVIAITGDYIRLPIGYQWLHWDMNWLPKFLNPALYYYYFWAAIALFLITVLILLVIIFYPRTYTEIQLAKDKGTLLLKGSAIEGYVAAAIKAAGLMSSPRVTAKLYKRKFKVNVSGQLASRVAVTEQLNGIKEGIETGLTEFFGINRPVHFKVYVKDIADAKQKHSSKRRVE</sequence>
<gene>
    <name evidence="1" type="ORF">NCTC6180_00861</name>
</gene>
<proteinExistence type="predicted"/>
<reference evidence="1 2" key="1">
    <citation type="submission" date="2018-12" db="EMBL/GenBank/DDBJ databases">
        <authorList>
            <consortium name="Pathogen Informatics"/>
        </authorList>
    </citation>
    <scope>NUCLEOTIDE SEQUENCE [LARGE SCALE GENOMIC DNA]</scope>
    <source>
        <strain evidence="1 2">NCTC6180</strain>
    </source>
</reference>
<protein>
    <submittedName>
        <fullName evidence="1">Membrane protein</fullName>
    </submittedName>
</protein>
<dbReference type="NCBIfam" id="NF033218">
    <property type="entry name" value="anchor_AmaP"/>
    <property type="match status" value="1"/>
</dbReference>
<name>A0A2X3Z4C3_STRSZ</name>
<evidence type="ECO:0000313" key="2">
    <source>
        <dbReference type="Proteomes" id="UP000269903"/>
    </source>
</evidence>
<dbReference type="EMBL" id="LR134317">
    <property type="protein sequence ID" value="VEF06629.1"/>
    <property type="molecule type" value="Genomic_DNA"/>
</dbReference>
<dbReference type="AlphaFoldDB" id="A0A2X3Z4C3"/>
<dbReference type="STRING" id="1051072.SeseC_01182"/>
<dbReference type="RefSeq" id="WP_012515522.1">
    <property type="nucleotide sequence ID" value="NZ_CP065060.1"/>
</dbReference>
<organism evidence="1 2">
    <name type="scientific">Streptococcus equi subsp. zooepidemicus</name>
    <dbReference type="NCBI Taxonomy" id="40041"/>
    <lineage>
        <taxon>Bacteria</taxon>
        <taxon>Bacillati</taxon>
        <taxon>Bacillota</taxon>
        <taxon>Bacilli</taxon>
        <taxon>Lactobacillales</taxon>
        <taxon>Streptococcaceae</taxon>
        <taxon>Streptococcus</taxon>
    </lineage>
</organism>
<dbReference type="OMA" id="PTIKVDC"/>
<accession>A0A2X3Z4C3</accession>
<dbReference type="Proteomes" id="UP000269903">
    <property type="component" value="Chromosome"/>
</dbReference>
<evidence type="ECO:0000313" key="1">
    <source>
        <dbReference type="EMBL" id="VEF06629.1"/>
    </source>
</evidence>